<accession>A0A5P9U646</accession>
<dbReference type="EMBL" id="KY315531">
    <property type="protein sequence ID" value="QFW66623.1"/>
    <property type="molecule type" value="Genomic_DNA"/>
</dbReference>
<dbReference type="EMBL" id="KY315540">
    <property type="protein sequence ID" value="QFW95503.1"/>
    <property type="molecule type" value="Genomic_DNA"/>
</dbReference>
<reference evidence="2" key="1">
    <citation type="journal article" date="2018" name="BMC Genomics">
        <title>Comparative genomic, transcriptomic, and proteomic reannotation of human herpesvirus 6.</title>
        <authorList>
            <person name="Greninger A.L."/>
            <person name="Knudsen G.M."/>
            <person name="Roychoudhury P."/>
            <person name="Hanson D.J."/>
            <person name="Sedlak R.H."/>
            <person name="Xie H."/>
            <person name="Guan J."/>
            <person name="Nguyen T."/>
            <person name="Peddu V."/>
            <person name="Boeckh M."/>
            <person name="Huang M.L."/>
            <person name="Cook L."/>
            <person name="Depledge D.P."/>
            <person name="Zerr D.M."/>
            <person name="Koelle D.M."/>
            <person name="Gantt S."/>
            <person name="Yoshikawa T."/>
            <person name="Caserta M."/>
            <person name="Hill J.A."/>
            <person name="Jerome K.R."/>
        </authorList>
    </citation>
    <scope>NUCLEOTIDE SEQUENCE</scope>
    <source>
        <strain evidence="2">HP23A7</strain>
        <strain evidence="3">HP73F12</strain>
    </source>
</reference>
<organism evidence="2">
    <name type="scientific">Human betaherpesvirus 6</name>
    <dbReference type="NCBI Taxonomy" id="10368"/>
    <lineage>
        <taxon>Viruses</taxon>
        <taxon>Duplodnaviria</taxon>
        <taxon>Heunggongvirae</taxon>
        <taxon>Peploviricota</taxon>
        <taxon>Herviviricetes</taxon>
        <taxon>Herpesvirales</taxon>
        <taxon>Orthoherpesviridae</taxon>
        <taxon>Betaherpesvirinae</taxon>
        <taxon>Roseolovirus</taxon>
    </lineage>
</organism>
<proteinExistence type="predicted"/>
<evidence type="ECO:0000256" key="1">
    <source>
        <dbReference type="SAM" id="MobiDB-lite"/>
    </source>
</evidence>
<protein>
    <submittedName>
        <fullName evidence="2">Uncharacterized protein</fullName>
    </submittedName>
</protein>
<dbReference type="EMBL" id="KY315540">
    <property type="protein sequence ID" value="QFW95492.1"/>
    <property type="molecule type" value="Genomic_DNA"/>
</dbReference>
<name>A0A5P9U646_9BETA</name>
<evidence type="ECO:0000313" key="2">
    <source>
        <dbReference type="EMBL" id="QFW66623.1"/>
    </source>
</evidence>
<sequence>MRTRAGPSKQSRDNLGLRVEFSFFMPAYVGVLSRLCRRGRVCAGPSRARDRGCDGDCTLLRFRNEGVRPIGARGRGRTYTKGGSSRSPASWAEHGRPPFTLSVSGTVLCLGRGLPAVRKAGFCRRVSVHGYVAFGTYGKGTYGEG</sequence>
<feature type="region of interest" description="Disordered" evidence="1">
    <location>
        <begin position="71"/>
        <end position="95"/>
    </location>
</feature>
<dbReference type="EMBL" id="KY315531">
    <property type="protein sequence ID" value="QFW66633.1"/>
    <property type="molecule type" value="Genomic_DNA"/>
</dbReference>
<evidence type="ECO:0000313" key="3">
    <source>
        <dbReference type="EMBL" id="QFW95492.1"/>
    </source>
</evidence>